<dbReference type="EMBL" id="SOBG01000002">
    <property type="protein sequence ID" value="TDT71821.1"/>
    <property type="molecule type" value="Genomic_DNA"/>
</dbReference>
<dbReference type="AlphaFoldDB" id="A0AA46E015"/>
<gene>
    <name evidence="3" type="ORF">EV215_0509</name>
</gene>
<keyword evidence="2" id="KW-0812">Transmembrane</keyword>
<comment type="caution">
    <text evidence="3">The sequence shown here is derived from an EMBL/GenBank/DDBJ whole genome shotgun (WGS) entry which is preliminary data.</text>
</comment>
<feature type="coiled-coil region" evidence="1">
    <location>
        <begin position="526"/>
        <end position="674"/>
    </location>
</feature>
<keyword evidence="2" id="KW-1133">Transmembrane helix</keyword>
<keyword evidence="4" id="KW-1185">Reference proteome</keyword>
<evidence type="ECO:0000256" key="1">
    <source>
        <dbReference type="SAM" id="Coils"/>
    </source>
</evidence>
<feature type="transmembrane region" description="Helical" evidence="2">
    <location>
        <begin position="12"/>
        <end position="28"/>
    </location>
</feature>
<accession>A0AA46E015</accession>
<proteinExistence type="predicted"/>
<evidence type="ECO:0000313" key="3">
    <source>
        <dbReference type="EMBL" id="TDT71821.1"/>
    </source>
</evidence>
<evidence type="ECO:0000313" key="4">
    <source>
        <dbReference type="Proteomes" id="UP000294678"/>
    </source>
</evidence>
<dbReference type="Proteomes" id="UP000294678">
    <property type="component" value="Unassembled WGS sequence"/>
</dbReference>
<name>A0AA46E015_9FUSO</name>
<organism evidence="3 4">
    <name type="scientific">Hypnocyclicus thermotrophus</name>
    <dbReference type="NCBI Taxonomy" id="1627895"/>
    <lineage>
        <taxon>Bacteria</taxon>
        <taxon>Fusobacteriati</taxon>
        <taxon>Fusobacteriota</taxon>
        <taxon>Fusobacteriia</taxon>
        <taxon>Fusobacteriales</taxon>
        <taxon>Fusobacteriaceae</taxon>
        <taxon>Hypnocyclicus</taxon>
    </lineage>
</organism>
<keyword evidence="2" id="KW-0472">Membrane</keyword>
<keyword evidence="1" id="KW-0175">Coiled coil</keyword>
<protein>
    <submittedName>
        <fullName evidence="3">Uncharacterized protein (TIGR03545 family)</fullName>
    </submittedName>
</protein>
<evidence type="ECO:0000256" key="2">
    <source>
        <dbReference type="SAM" id="Phobius"/>
    </source>
</evidence>
<reference evidence="3 4" key="1">
    <citation type="submission" date="2019-03" db="EMBL/GenBank/DDBJ databases">
        <title>Genomic Encyclopedia of Type Strains, Phase IV (KMG-IV): sequencing the most valuable type-strain genomes for metagenomic binning, comparative biology and taxonomic classification.</title>
        <authorList>
            <person name="Goeker M."/>
        </authorList>
    </citation>
    <scope>NUCLEOTIDE SEQUENCE [LARGE SCALE GENOMIC DNA]</scope>
    <source>
        <strain evidence="3 4">DSM 100055</strain>
    </source>
</reference>
<dbReference type="RefSeq" id="WP_134112415.1">
    <property type="nucleotide sequence ID" value="NZ_SOBG01000002.1"/>
</dbReference>
<feature type="coiled-coil region" evidence="1">
    <location>
        <begin position="204"/>
        <end position="305"/>
    </location>
</feature>
<sequence>MKKKIKKIKNFLMFLFLIIILIFTIYLFRNPIIEKITESTLTKINGAKVEIEGLNNPIFTLNIKWKKMQYTDNKNPMKNKYEINNVNFTLKSKPLLAGKFIIENFSANEIYLNTDRKESGAIEVKVKKTKETSNKDNKVLEKLNNIVKDKIKQEKRGLINEGFDKDKYIEEKLNSLSLESDKKYIKAKQELELKKEYWKKLLEKREYEIKLKNIETEIKKIDVKLELGEVKSLEDLKKLNAKKEKLEKNKKQINKLLKDINTIKKEIEEDIKNFSLDIAEINKTKNDLFEELDNDLNKLNDFKDNSGNELNELTSAFFGEKSIKIFNIMFEQYNKIINIFGKDKSNNKKEEKKEKMPELPKFWIKNSNIKIIENNKIYSGEITNITNNQNKTKQPTIIELINKNNEKIESKVYAYIDNIKNIKSLDISINDKQIKNEDMGLFKIEEGNLEGKNSIKDTNDGFFIELNYNIKDIVINKDIKIANKILKQVLIDSLDEIKVLNIILKFENNKFIFNSNLDNVIANKINEIYKAELIRAKQEIDNKYRAKITNIKNSYIKEMEKFENEYREKLSILKNGNLEKLNKLKNQEKLQENIKNDIKNKEEKYQKILDEKKKELEEKLLSEQEKLKEKAKIEQGKLQEEVDNKKEETQNQVEENLEKLIQEELEKNKDKIKNIFKF</sequence>